<sequence length="255" mass="26686">MTVHHPECARHTHCAETATGRATIPAMRGDRLPTRPVTVVLADQEPILSTLPALSTSDGIAVVGSAATGPQALDAVLRHRPDVLVLEPHDAGMNTIRDVVRAAPQTAVLVVSRLDDDASIRTAVQAGARGYLVKGAEKASIAPAIRGVAAGEVIFGAGIASRIGRLLSTDDELTAREHQILNMLRDGLSTSAIAHRLRLAPKTVRNNLSSIYAKLRVSGRAEAIGASQAAARPAPASAGSPATVRRPRPRPLVRP</sequence>
<dbReference type="PANTHER" id="PTHR45566">
    <property type="entry name" value="HTH-TYPE TRANSCRIPTIONAL REGULATOR YHJB-RELATED"/>
    <property type="match status" value="1"/>
</dbReference>
<evidence type="ECO:0000313" key="7">
    <source>
        <dbReference type="EMBL" id="NRN64949.1"/>
    </source>
</evidence>
<dbReference type="InterPro" id="IPR051015">
    <property type="entry name" value="EvgA-like"/>
</dbReference>
<keyword evidence="1" id="KW-0597">Phosphoprotein</keyword>
<accession>A0ABX2F1E5</accession>
<dbReference type="PROSITE" id="PS50110">
    <property type="entry name" value="RESPONSE_REGULATORY"/>
    <property type="match status" value="1"/>
</dbReference>
<dbReference type="Gene3D" id="3.40.50.2300">
    <property type="match status" value="1"/>
</dbReference>
<dbReference type="InterPro" id="IPR016032">
    <property type="entry name" value="Sig_transdc_resp-reg_C-effctor"/>
</dbReference>
<dbReference type="Proteomes" id="UP000763557">
    <property type="component" value="Unassembled WGS sequence"/>
</dbReference>
<feature type="domain" description="Response regulatory" evidence="6">
    <location>
        <begin position="38"/>
        <end position="149"/>
    </location>
</feature>
<evidence type="ECO:0000256" key="3">
    <source>
        <dbReference type="PROSITE-ProRule" id="PRU00169"/>
    </source>
</evidence>
<feature type="region of interest" description="Disordered" evidence="4">
    <location>
        <begin position="226"/>
        <end position="255"/>
    </location>
</feature>
<dbReference type="SUPFAM" id="SSF52172">
    <property type="entry name" value="CheY-like"/>
    <property type="match status" value="1"/>
</dbReference>
<organism evidence="7 8">
    <name type="scientific">Kibdelosporangium persicum</name>
    <dbReference type="NCBI Taxonomy" id="2698649"/>
    <lineage>
        <taxon>Bacteria</taxon>
        <taxon>Bacillati</taxon>
        <taxon>Actinomycetota</taxon>
        <taxon>Actinomycetes</taxon>
        <taxon>Pseudonocardiales</taxon>
        <taxon>Pseudonocardiaceae</taxon>
        <taxon>Kibdelosporangium</taxon>
    </lineage>
</organism>
<evidence type="ECO:0000259" key="5">
    <source>
        <dbReference type="PROSITE" id="PS50043"/>
    </source>
</evidence>
<name>A0ABX2F1E5_9PSEU</name>
<evidence type="ECO:0000313" key="8">
    <source>
        <dbReference type="Proteomes" id="UP000763557"/>
    </source>
</evidence>
<dbReference type="InterPro" id="IPR058245">
    <property type="entry name" value="NreC/VraR/RcsB-like_REC"/>
</dbReference>
<proteinExistence type="predicted"/>
<dbReference type="InterPro" id="IPR011006">
    <property type="entry name" value="CheY-like_superfamily"/>
</dbReference>
<evidence type="ECO:0000259" key="6">
    <source>
        <dbReference type="PROSITE" id="PS50110"/>
    </source>
</evidence>
<evidence type="ECO:0000256" key="2">
    <source>
        <dbReference type="ARBA" id="ARBA00023125"/>
    </source>
</evidence>
<dbReference type="PROSITE" id="PS00622">
    <property type="entry name" value="HTH_LUXR_1"/>
    <property type="match status" value="1"/>
</dbReference>
<feature type="compositionally biased region" description="Low complexity" evidence="4">
    <location>
        <begin position="226"/>
        <end position="244"/>
    </location>
</feature>
<keyword evidence="2" id="KW-0238">DNA-binding</keyword>
<comment type="caution">
    <text evidence="3">Lacks conserved residue(s) required for the propagation of feature annotation.</text>
</comment>
<comment type="caution">
    <text evidence="7">The sequence shown here is derived from an EMBL/GenBank/DDBJ whole genome shotgun (WGS) entry which is preliminary data.</text>
</comment>
<evidence type="ECO:0000256" key="1">
    <source>
        <dbReference type="ARBA" id="ARBA00022553"/>
    </source>
</evidence>
<dbReference type="PROSITE" id="PS50043">
    <property type="entry name" value="HTH_LUXR_2"/>
    <property type="match status" value="1"/>
</dbReference>
<dbReference type="CDD" id="cd17535">
    <property type="entry name" value="REC_NarL-like"/>
    <property type="match status" value="1"/>
</dbReference>
<dbReference type="Pfam" id="PF00196">
    <property type="entry name" value="GerE"/>
    <property type="match status" value="1"/>
</dbReference>
<dbReference type="EMBL" id="JAAATY010000005">
    <property type="protein sequence ID" value="NRN64949.1"/>
    <property type="molecule type" value="Genomic_DNA"/>
</dbReference>
<keyword evidence="8" id="KW-1185">Reference proteome</keyword>
<reference evidence="7 8" key="1">
    <citation type="submission" date="2020-01" db="EMBL/GenBank/DDBJ databases">
        <title>Kibdelosporangium persica a novel Actinomycetes from a hot desert in Iran.</title>
        <authorList>
            <person name="Safaei N."/>
            <person name="Zaburannyi N."/>
            <person name="Mueller R."/>
            <person name="Wink J."/>
        </authorList>
    </citation>
    <scope>NUCLEOTIDE SEQUENCE [LARGE SCALE GENOMIC DNA]</scope>
    <source>
        <strain evidence="7 8">4NS15</strain>
    </source>
</reference>
<dbReference type="CDD" id="cd06170">
    <property type="entry name" value="LuxR_C_like"/>
    <property type="match status" value="1"/>
</dbReference>
<dbReference type="SUPFAM" id="SSF46894">
    <property type="entry name" value="C-terminal effector domain of the bipartite response regulators"/>
    <property type="match status" value="1"/>
</dbReference>
<protein>
    <submittedName>
        <fullName evidence="7">Response regulator transcription factor</fullName>
    </submittedName>
</protein>
<dbReference type="PANTHER" id="PTHR45566:SF2">
    <property type="entry name" value="NARL SUBFAMILY"/>
    <property type="match status" value="1"/>
</dbReference>
<dbReference type="InterPro" id="IPR000792">
    <property type="entry name" value="Tscrpt_reg_LuxR_C"/>
</dbReference>
<dbReference type="Pfam" id="PF00072">
    <property type="entry name" value="Response_reg"/>
    <property type="match status" value="1"/>
</dbReference>
<dbReference type="PRINTS" id="PR00038">
    <property type="entry name" value="HTHLUXR"/>
</dbReference>
<feature type="compositionally biased region" description="Basic residues" evidence="4">
    <location>
        <begin position="245"/>
        <end position="255"/>
    </location>
</feature>
<dbReference type="SMART" id="SM00448">
    <property type="entry name" value="REC"/>
    <property type="match status" value="1"/>
</dbReference>
<dbReference type="InterPro" id="IPR001789">
    <property type="entry name" value="Sig_transdc_resp-reg_receiver"/>
</dbReference>
<gene>
    <name evidence="7" type="ORF">GC106_21550</name>
</gene>
<dbReference type="SMART" id="SM00421">
    <property type="entry name" value="HTH_LUXR"/>
    <property type="match status" value="1"/>
</dbReference>
<feature type="domain" description="HTH luxR-type" evidence="5">
    <location>
        <begin position="166"/>
        <end position="231"/>
    </location>
</feature>
<evidence type="ECO:0000256" key="4">
    <source>
        <dbReference type="SAM" id="MobiDB-lite"/>
    </source>
</evidence>